<keyword evidence="5" id="KW-1185">Reference proteome</keyword>
<keyword evidence="2" id="KW-1005">Bacterial flagellum biogenesis</keyword>
<keyword evidence="4" id="KW-0282">Flagellum</keyword>
<dbReference type="EMBL" id="JAHWXP010000003">
    <property type="protein sequence ID" value="MBY8337847.1"/>
    <property type="molecule type" value="Genomic_DNA"/>
</dbReference>
<dbReference type="Proteomes" id="UP000759298">
    <property type="component" value="Unassembled WGS sequence"/>
</dbReference>
<keyword evidence="4" id="KW-0969">Cilium</keyword>
<protein>
    <submittedName>
        <fullName evidence="4">Flagellar biosynthesis repressor FlbT</fullName>
    </submittedName>
</protein>
<reference evidence="4 5" key="1">
    <citation type="submission" date="2021-07" db="EMBL/GenBank/DDBJ databases">
        <title>Alteriqipengyuania abyssalis NZ-12B nov, sp.nov isolated from deep sea sponge in pacific ocean.</title>
        <authorList>
            <person name="Tareen S."/>
            <person name="Wink J."/>
        </authorList>
    </citation>
    <scope>NUCLEOTIDE SEQUENCE [LARGE SCALE GENOMIC DNA]</scope>
    <source>
        <strain evidence="4 5">NZ-12B</strain>
    </source>
</reference>
<dbReference type="InterPro" id="IPR009967">
    <property type="entry name" value="Flagellum_FlbT"/>
</dbReference>
<organism evidence="4 5">
    <name type="scientific">Alteriqipengyuania abyssalis</name>
    <dbReference type="NCBI Taxonomy" id="2860200"/>
    <lineage>
        <taxon>Bacteria</taxon>
        <taxon>Pseudomonadati</taxon>
        <taxon>Pseudomonadota</taxon>
        <taxon>Alphaproteobacteria</taxon>
        <taxon>Sphingomonadales</taxon>
        <taxon>Erythrobacteraceae</taxon>
        <taxon>Alteriqipengyuania</taxon>
    </lineage>
</organism>
<evidence type="ECO:0000256" key="3">
    <source>
        <dbReference type="ARBA" id="ARBA00022884"/>
    </source>
</evidence>
<evidence type="ECO:0000313" key="4">
    <source>
        <dbReference type="EMBL" id="MBY8337847.1"/>
    </source>
</evidence>
<dbReference type="Pfam" id="PF07378">
    <property type="entry name" value="FlbT"/>
    <property type="match status" value="1"/>
</dbReference>
<name>A0ABS7PFJ3_9SPHN</name>
<evidence type="ECO:0000256" key="1">
    <source>
        <dbReference type="ARBA" id="ARBA00022491"/>
    </source>
</evidence>
<accession>A0ABS7PFJ3</accession>
<proteinExistence type="predicted"/>
<keyword evidence="4" id="KW-0966">Cell projection</keyword>
<gene>
    <name evidence="4" type="ORF">KYN89_12420</name>
</gene>
<keyword evidence="3" id="KW-0694">RNA-binding</keyword>
<comment type="caution">
    <text evidence="4">The sequence shown here is derived from an EMBL/GenBank/DDBJ whole genome shotgun (WGS) entry which is preliminary data.</text>
</comment>
<keyword evidence="1" id="KW-0678">Repressor</keyword>
<sequence length="143" mass="15675">MLHITLREGEKVVINGAVLRSTGRAEIVVENAAAILRGRDVMSPAEANTPARRLYFACMMAYLDPANLTQYQGRILSLFEDFVEAVEAPEAKAHCVSFARSVAYCDFYRALNDCRALIAYEAQALARFAPVEETETAQAANAA</sequence>
<evidence type="ECO:0000256" key="2">
    <source>
        <dbReference type="ARBA" id="ARBA00022795"/>
    </source>
</evidence>
<evidence type="ECO:0000313" key="5">
    <source>
        <dbReference type="Proteomes" id="UP000759298"/>
    </source>
</evidence>
<dbReference type="RefSeq" id="WP_222825347.1">
    <property type="nucleotide sequence ID" value="NZ_JAHWXP010000003.1"/>
</dbReference>